<name>A0AAV3P2Z5_LITER</name>
<sequence>MVKTRRGLNTSGKATKGNKKGVVPSDDTCMDVEYLIVNQEVQKAKRQKSTIKGKGSKTHVFTSMEDDQVFCPTPIRSLPPFNATYGVVHGEIPKVHNNYLPWVDYTNVRELDNPSMLCNILASQKEDILTTDDVKGLSPGFITISRKLMQGTHVADIPLVTTDIGGAS</sequence>
<comment type="caution">
    <text evidence="2">The sequence shown here is derived from an EMBL/GenBank/DDBJ whole genome shotgun (WGS) entry which is preliminary data.</text>
</comment>
<evidence type="ECO:0000256" key="1">
    <source>
        <dbReference type="SAM" id="MobiDB-lite"/>
    </source>
</evidence>
<reference evidence="2 3" key="1">
    <citation type="submission" date="2024-01" db="EMBL/GenBank/DDBJ databases">
        <title>The complete chloroplast genome sequence of Lithospermum erythrorhizon: insights into the phylogenetic relationship among Boraginaceae species and the maternal lineages of purple gromwells.</title>
        <authorList>
            <person name="Okada T."/>
            <person name="Watanabe K."/>
        </authorList>
    </citation>
    <scope>NUCLEOTIDE SEQUENCE [LARGE SCALE GENOMIC DNA]</scope>
</reference>
<protein>
    <submittedName>
        <fullName evidence="2">Uncharacterized protein</fullName>
    </submittedName>
</protein>
<organism evidence="2 3">
    <name type="scientific">Lithospermum erythrorhizon</name>
    <name type="common">Purple gromwell</name>
    <name type="synonym">Lithospermum officinale var. erythrorhizon</name>
    <dbReference type="NCBI Taxonomy" id="34254"/>
    <lineage>
        <taxon>Eukaryota</taxon>
        <taxon>Viridiplantae</taxon>
        <taxon>Streptophyta</taxon>
        <taxon>Embryophyta</taxon>
        <taxon>Tracheophyta</taxon>
        <taxon>Spermatophyta</taxon>
        <taxon>Magnoliopsida</taxon>
        <taxon>eudicotyledons</taxon>
        <taxon>Gunneridae</taxon>
        <taxon>Pentapetalae</taxon>
        <taxon>asterids</taxon>
        <taxon>lamiids</taxon>
        <taxon>Boraginales</taxon>
        <taxon>Boraginaceae</taxon>
        <taxon>Boraginoideae</taxon>
        <taxon>Lithospermeae</taxon>
        <taxon>Lithospermum</taxon>
    </lineage>
</organism>
<accession>A0AAV3P2Z5</accession>
<dbReference type="EMBL" id="BAABME010016312">
    <property type="protein sequence ID" value="GAA0145421.1"/>
    <property type="molecule type" value="Genomic_DNA"/>
</dbReference>
<keyword evidence="3" id="KW-1185">Reference proteome</keyword>
<feature type="region of interest" description="Disordered" evidence="1">
    <location>
        <begin position="1"/>
        <end position="22"/>
    </location>
</feature>
<dbReference type="AlphaFoldDB" id="A0AAV3P2Z5"/>
<dbReference type="Proteomes" id="UP001454036">
    <property type="component" value="Unassembled WGS sequence"/>
</dbReference>
<evidence type="ECO:0000313" key="3">
    <source>
        <dbReference type="Proteomes" id="UP001454036"/>
    </source>
</evidence>
<evidence type="ECO:0000313" key="2">
    <source>
        <dbReference type="EMBL" id="GAA0145421.1"/>
    </source>
</evidence>
<proteinExistence type="predicted"/>
<gene>
    <name evidence="2" type="ORF">LIER_36126</name>
</gene>